<keyword evidence="3" id="KW-1015">Disulfide bond</keyword>
<keyword evidence="5" id="KW-1185">Reference proteome</keyword>
<feature type="binding site" evidence="2">
    <location>
        <position position="72"/>
    </location>
    <ligand>
        <name>Cu cation</name>
        <dbReference type="ChEBI" id="CHEBI:23378"/>
    </ligand>
</feature>
<feature type="disulfide bond" description="Redox-active" evidence="3">
    <location>
        <begin position="72"/>
        <end position="76"/>
    </location>
</feature>
<evidence type="ECO:0000313" key="4">
    <source>
        <dbReference type="EMBL" id="RUO81148.1"/>
    </source>
</evidence>
<name>A0A432ZTK1_9GAMM</name>
<feature type="binding site" evidence="2">
    <location>
        <position position="161"/>
    </location>
    <ligand>
        <name>Cu cation</name>
        <dbReference type="ChEBI" id="CHEBI:23378"/>
    </ligand>
</feature>
<dbReference type="CDD" id="cd02968">
    <property type="entry name" value="SCO"/>
    <property type="match status" value="1"/>
</dbReference>
<dbReference type="InterPro" id="IPR003782">
    <property type="entry name" value="SCO1/SenC"/>
</dbReference>
<dbReference type="Proteomes" id="UP000287996">
    <property type="component" value="Unassembled WGS sequence"/>
</dbReference>
<dbReference type="InterPro" id="IPR036249">
    <property type="entry name" value="Thioredoxin-like_sf"/>
</dbReference>
<dbReference type="SUPFAM" id="SSF52833">
    <property type="entry name" value="Thioredoxin-like"/>
    <property type="match status" value="1"/>
</dbReference>
<accession>A0A432ZTK1</accession>
<sequence>MRRVIAAVVALLAIAAGLLAYQWYPTEKPKALVYEPPRALSPFSLEGTFKDQVTNDDLKGQWTLLFTGYTYCPDVCPTTLAQLTSIIPQLALQTETPIKVWMISVDPQRDTVDRLKEYTSYFGKHVEGVRADHKALYPFVRELGLMYSIPDPDATDYLVNHSGAIILVNPEGKRVAIFNPHPQEGELPIVNMDQLINDFGLIVNR</sequence>
<reference evidence="4 5" key="1">
    <citation type="journal article" date="2011" name="Front. Microbiol.">
        <title>Genomic signatures of strain selection and enhancement in Bacillus atrophaeus var. globigii, a historical biowarfare simulant.</title>
        <authorList>
            <person name="Gibbons H.S."/>
            <person name="Broomall S.M."/>
            <person name="McNew L.A."/>
            <person name="Daligault H."/>
            <person name="Chapman C."/>
            <person name="Bruce D."/>
            <person name="Karavis M."/>
            <person name="Krepps M."/>
            <person name="McGregor P.A."/>
            <person name="Hong C."/>
            <person name="Park K.H."/>
            <person name="Akmal A."/>
            <person name="Feldman A."/>
            <person name="Lin J.S."/>
            <person name="Chang W.E."/>
            <person name="Higgs B.W."/>
            <person name="Demirev P."/>
            <person name="Lindquist J."/>
            <person name="Liem A."/>
            <person name="Fochler E."/>
            <person name="Read T.D."/>
            <person name="Tapia R."/>
            <person name="Johnson S."/>
            <person name="Bishop-Lilly K.A."/>
            <person name="Detter C."/>
            <person name="Han C."/>
            <person name="Sozhamannan S."/>
            <person name="Rosenzweig C.N."/>
            <person name="Skowronski E.W."/>
        </authorList>
    </citation>
    <scope>NUCLEOTIDE SEQUENCE [LARGE SCALE GENOMIC DNA]</scope>
    <source>
        <strain evidence="4 5">CC-PW-9</strain>
    </source>
</reference>
<organism evidence="4 5">
    <name type="scientific">Idiomarina tyrosinivorans</name>
    <dbReference type="NCBI Taxonomy" id="1445662"/>
    <lineage>
        <taxon>Bacteria</taxon>
        <taxon>Pseudomonadati</taxon>
        <taxon>Pseudomonadota</taxon>
        <taxon>Gammaproteobacteria</taxon>
        <taxon>Alteromonadales</taxon>
        <taxon>Idiomarinaceae</taxon>
        <taxon>Idiomarina</taxon>
    </lineage>
</organism>
<dbReference type="Gene3D" id="3.40.30.10">
    <property type="entry name" value="Glutaredoxin"/>
    <property type="match status" value="1"/>
</dbReference>
<dbReference type="PANTHER" id="PTHR12151">
    <property type="entry name" value="ELECTRON TRANSPORT PROTIN SCO1/SENC FAMILY MEMBER"/>
    <property type="match status" value="1"/>
</dbReference>
<feature type="binding site" evidence="2">
    <location>
        <position position="76"/>
    </location>
    <ligand>
        <name>Cu cation</name>
        <dbReference type="ChEBI" id="CHEBI:23378"/>
    </ligand>
</feature>
<proteinExistence type="inferred from homology"/>
<keyword evidence="2" id="KW-0186">Copper</keyword>
<dbReference type="AlphaFoldDB" id="A0A432ZTK1"/>
<evidence type="ECO:0000256" key="3">
    <source>
        <dbReference type="PIRSR" id="PIRSR603782-2"/>
    </source>
</evidence>
<dbReference type="RefSeq" id="WP_126841144.1">
    <property type="nucleotide sequence ID" value="NZ_PIQH01000002.1"/>
</dbReference>
<dbReference type="Pfam" id="PF02630">
    <property type="entry name" value="SCO1-SenC"/>
    <property type="match status" value="1"/>
</dbReference>
<evidence type="ECO:0000256" key="1">
    <source>
        <dbReference type="ARBA" id="ARBA00010996"/>
    </source>
</evidence>
<evidence type="ECO:0000313" key="5">
    <source>
        <dbReference type="Proteomes" id="UP000287996"/>
    </source>
</evidence>
<dbReference type="PANTHER" id="PTHR12151:SF25">
    <property type="entry name" value="LINALOOL DEHYDRATASE_ISOMERASE DOMAIN-CONTAINING PROTEIN"/>
    <property type="match status" value="1"/>
</dbReference>
<gene>
    <name evidence="4" type="ORF">CWI84_03285</name>
</gene>
<comment type="similarity">
    <text evidence="1">Belongs to the SCO1/2 family.</text>
</comment>
<comment type="caution">
    <text evidence="4">The sequence shown here is derived from an EMBL/GenBank/DDBJ whole genome shotgun (WGS) entry which is preliminary data.</text>
</comment>
<evidence type="ECO:0000256" key="2">
    <source>
        <dbReference type="PIRSR" id="PIRSR603782-1"/>
    </source>
</evidence>
<dbReference type="GO" id="GO:0046872">
    <property type="term" value="F:metal ion binding"/>
    <property type="evidence" value="ECO:0007669"/>
    <property type="project" value="UniProtKB-KW"/>
</dbReference>
<keyword evidence="2" id="KW-0479">Metal-binding</keyword>
<dbReference type="EMBL" id="PIQH01000002">
    <property type="protein sequence ID" value="RUO81148.1"/>
    <property type="molecule type" value="Genomic_DNA"/>
</dbReference>
<protein>
    <submittedName>
        <fullName evidence="4">SCO family protein</fullName>
    </submittedName>
</protein>
<dbReference type="OrthoDB" id="9790194at2"/>